<dbReference type="Pfam" id="PF25597">
    <property type="entry name" value="SH3_retrovirus"/>
    <property type="match status" value="1"/>
</dbReference>
<feature type="compositionally biased region" description="Basic and acidic residues" evidence="1">
    <location>
        <begin position="70"/>
        <end position="97"/>
    </location>
</feature>
<organism evidence="3 4">
    <name type="scientific">Moniliophthora roreri</name>
    <name type="common">Frosty pod rot fungus</name>
    <name type="synonym">Monilia roreri</name>
    <dbReference type="NCBI Taxonomy" id="221103"/>
    <lineage>
        <taxon>Eukaryota</taxon>
        <taxon>Fungi</taxon>
        <taxon>Dikarya</taxon>
        <taxon>Basidiomycota</taxon>
        <taxon>Agaricomycotina</taxon>
        <taxon>Agaricomycetes</taxon>
        <taxon>Agaricomycetidae</taxon>
        <taxon>Agaricales</taxon>
        <taxon>Marasmiineae</taxon>
        <taxon>Marasmiaceae</taxon>
        <taxon>Moniliophthora</taxon>
    </lineage>
</organism>
<dbReference type="AlphaFoldDB" id="A0A0W0EUU9"/>
<evidence type="ECO:0000313" key="3">
    <source>
        <dbReference type="EMBL" id="KTB27863.1"/>
    </source>
</evidence>
<dbReference type="EMBL" id="LATX01002518">
    <property type="protein sequence ID" value="KTB27863.1"/>
    <property type="molecule type" value="Genomic_DNA"/>
</dbReference>
<dbReference type="Proteomes" id="UP000054988">
    <property type="component" value="Unassembled WGS sequence"/>
</dbReference>
<evidence type="ECO:0000256" key="1">
    <source>
        <dbReference type="SAM" id="MobiDB-lite"/>
    </source>
</evidence>
<dbReference type="InterPro" id="IPR057670">
    <property type="entry name" value="SH3_retrovirus"/>
</dbReference>
<evidence type="ECO:0000259" key="2">
    <source>
        <dbReference type="Pfam" id="PF25597"/>
    </source>
</evidence>
<feature type="domain" description="Retroviral polymerase SH3-like" evidence="2">
    <location>
        <begin position="1"/>
        <end position="41"/>
    </location>
</feature>
<proteinExistence type="predicted"/>
<gene>
    <name evidence="3" type="ORF">WG66_19554</name>
</gene>
<name>A0A0W0EUU9_MONRR</name>
<evidence type="ECO:0000313" key="4">
    <source>
        <dbReference type="Proteomes" id="UP000054988"/>
    </source>
</evidence>
<comment type="caution">
    <text evidence="3">The sequence shown here is derived from an EMBL/GenBank/DDBJ whole genome shotgun (WGS) entry which is preliminary data.</text>
</comment>
<protein>
    <recommendedName>
        <fullName evidence="2">Retroviral polymerase SH3-like domain-containing protein</fullName>
    </recommendedName>
</protein>
<sequence length="238" mass="26857">MIFIGYTPGSKAYLFIRNTGRTFTSSTAIFDESDFPKCKNSSIESSLIKRAINIPLPSSLQHDTDHFITDWDANHLPNPEDKPEDHPAAPDLNHGDLDDQPSVDNVPIPAPAPHQQIELRCSTRPSHVPNRYGNTFGTRNPVEIQQNTCSYGRATDTPTESVSVSAQTFENLVDDPFYFLTHVEQKGGVWHQLDSILACTANFDNVREWTYKDILTRSEDEQVEWLKACKEHLSSLQQ</sequence>
<feature type="region of interest" description="Disordered" evidence="1">
    <location>
        <begin position="70"/>
        <end position="111"/>
    </location>
</feature>
<reference evidence="3 4" key="1">
    <citation type="submission" date="2015-12" db="EMBL/GenBank/DDBJ databases">
        <title>Draft genome sequence of Moniliophthora roreri, the causal agent of frosty pod rot of cacao.</title>
        <authorList>
            <person name="Aime M.C."/>
            <person name="Diaz-Valderrama J.R."/>
            <person name="Kijpornyongpan T."/>
            <person name="Phillips-Mora W."/>
        </authorList>
    </citation>
    <scope>NUCLEOTIDE SEQUENCE [LARGE SCALE GENOMIC DNA]</scope>
    <source>
        <strain evidence="3 4">MCA 2952</strain>
    </source>
</reference>
<accession>A0A0W0EUU9</accession>